<organism evidence="2 3">
    <name type="scientific">Oldenlandia corymbosa var. corymbosa</name>
    <dbReference type="NCBI Taxonomy" id="529605"/>
    <lineage>
        <taxon>Eukaryota</taxon>
        <taxon>Viridiplantae</taxon>
        <taxon>Streptophyta</taxon>
        <taxon>Embryophyta</taxon>
        <taxon>Tracheophyta</taxon>
        <taxon>Spermatophyta</taxon>
        <taxon>Magnoliopsida</taxon>
        <taxon>eudicotyledons</taxon>
        <taxon>Gunneridae</taxon>
        <taxon>Pentapetalae</taxon>
        <taxon>asterids</taxon>
        <taxon>lamiids</taxon>
        <taxon>Gentianales</taxon>
        <taxon>Rubiaceae</taxon>
        <taxon>Rubioideae</taxon>
        <taxon>Spermacoceae</taxon>
        <taxon>Hedyotis-Oldenlandia complex</taxon>
        <taxon>Oldenlandia</taxon>
    </lineage>
</organism>
<dbReference type="PANTHER" id="PTHR48048">
    <property type="entry name" value="GLYCOSYLTRANSFERASE"/>
    <property type="match status" value="1"/>
</dbReference>
<dbReference type="PANTHER" id="PTHR48048:SF45">
    <property type="entry name" value="GLYCOSYLTRANSFERASE"/>
    <property type="match status" value="1"/>
</dbReference>
<comment type="similarity">
    <text evidence="1">Belongs to the UDP-glycosyltransferase family.</text>
</comment>
<gene>
    <name evidence="2" type="ORF">OLC1_LOCUS2058</name>
</gene>
<proteinExistence type="inferred from homology"/>
<sequence length="201" mass="22069">MIKSETSKLAGKVVDLFCASMFDVAKEFGVPHYLFLTCGASALGLMSHLQSLRDDHNLDVTDIKVSDDSTEIDVPAYFNPVPTKVLPSVLLDKGVSKVLLDQAKRFREAKGIIVNSFKELETQAIEALSKDSNIPPVYAIGPLLNLKGEKCSSNDSQKKRQEDDDQSIFKWIGSRQVTSMVEFLHEASSSPDANCSSMHSS</sequence>
<reference evidence="2" key="1">
    <citation type="submission" date="2023-03" db="EMBL/GenBank/DDBJ databases">
        <authorList>
            <person name="Julca I."/>
        </authorList>
    </citation>
    <scope>NUCLEOTIDE SEQUENCE</scope>
</reference>
<dbReference type="GO" id="GO:0035251">
    <property type="term" value="F:UDP-glucosyltransferase activity"/>
    <property type="evidence" value="ECO:0007669"/>
    <property type="project" value="InterPro"/>
</dbReference>
<dbReference type="Gene3D" id="3.40.50.2000">
    <property type="entry name" value="Glycogen Phosphorylase B"/>
    <property type="match status" value="1"/>
</dbReference>
<dbReference type="InterPro" id="IPR050481">
    <property type="entry name" value="UDP-glycosyltransf_plant"/>
</dbReference>
<evidence type="ECO:0000313" key="3">
    <source>
        <dbReference type="Proteomes" id="UP001161247"/>
    </source>
</evidence>
<evidence type="ECO:0000313" key="2">
    <source>
        <dbReference type="EMBL" id="CAI9089778.1"/>
    </source>
</evidence>
<dbReference type="Proteomes" id="UP001161247">
    <property type="component" value="Chromosome 1"/>
</dbReference>
<keyword evidence="3" id="KW-1185">Reference proteome</keyword>
<evidence type="ECO:0000256" key="1">
    <source>
        <dbReference type="ARBA" id="ARBA00009995"/>
    </source>
</evidence>
<name>A0AAV1C3M9_OLDCO</name>
<dbReference type="EMBL" id="OX459118">
    <property type="protein sequence ID" value="CAI9089778.1"/>
    <property type="molecule type" value="Genomic_DNA"/>
</dbReference>
<accession>A0AAV1C3M9</accession>
<dbReference type="SUPFAM" id="SSF53756">
    <property type="entry name" value="UDP-Glycosyltransferase/glycogen phosphorylase"/>
    <property type="match status" value="1"/>
</dbReference>
<dbReference type="AlphaFoldDB" id="A0AAV1C3M9"/>
<protein>
    <submittedName>
        <fullName evidence="2">OLC1v1024412C1</fullName>
    </submittedName>
</protein>